<reference evidence="2" key="2">
    <citation type="submission" date="2021-04" db="EMBL/GenBank/DDBJ databases">
        <authorList>
            <person name="Gilroy R."/>
        </authorList>
    </citation>
    <scope>NUCLEOTIDE SEQUENCE</scope>
    <source>
        <strain evidence="2">ChiBcec8-13705</strain>
    </source>
</reference>
<sequence length="153" mass="17304">MERTVTIGGGEITLRATALTPRLYRHLTGHDLMRDMDRLRKDFNRSLAAKKVRDPGPPPGDDAPEEEKRRYRGEAARYQRAQSEACLDAVNLEVFENISYIMARQASCDPAFPKTPDAWLDGLDGVFSVYEIFPVINELWSANVHTTAIPKKK</sequence>
<gene>
    <name evidence="2" type="ORF">H9945_01190</name>
</gene>
<feature type="region of interest" description="Disordered" evidence="1">
    <location>
        <begin position="47"/>
        <end position="74"/>
    </location>
</feature>
<dbReference type="Proteomes" id="UP000886803">
    <property type="component" value="Unassembled WGS sequence"/>
</dbReference>
<evidence type="ECO:0000256" key="1">
    <source>
        <dbReference type="SAM" id="MobiDB-lite"/>
    </source>
</evidence>
<accession>A0A9D2M443</accession>
<protein>
    <submittedName>
        <fullName evidence="2">Uncharacterized protein</fullName>
    </submittedName>
</protein>
<reference evidence="2" key="1">
    <citation type="journal article" date="2021" name="PeerJ">
        <title>Extensive microbial diversity within the chicken gut microbiome revealed by metagenomics and culture.</title>
        <authorList>
            <person name="Gilroy R."/>
            <person name="Ravi A."/>
            <person name="Getino M."/>
            <person name="Pursley I."/>
            <person name="Horton D.L."/>
            <person name="Alikhan N.F."/>
            <person name="Baker D."/>
            <person name="Gharbi K."/>
            <person name="Hall N."/>
            <person name="Watson M."/>
            <person name="Adriaenssens E.M."/>
            <person name="Foster-Nyarko E."/>
            <person name="Jarju S."/>
            <person name="Secka A."/>
            <person name="Antonio M."/>
            <person name="Oren A."/>
            <person name="Chaudhuri R.R."/>
            <person name="La Ragione R."/>
            <person name="Hildebrand F."/>
            <person name="Pallen M.J."/>
        </authorList>
    </citation>
    <scope>NUCLEOTIDE SEQUENCE</scope>
    <source>
        <strain evidence="2">ChiBcec8-13705</strain>
    </source>
</reference>
<proteinExistence type="predicted"/>
<evidence type="ECO:0000313" key="3">
    <source>
        <dbReference type="Proteomes" id="UP000886803"/>
    </source>
</evidence>
<evidence type="ECO:0000313" key="2">
    <source>
        <dbReference type="EMBL" id="HJB41096.1"/>
    </source>
</evidence>
<dbReference type="EMBL" id="DWYG01000013">
    <property type="protein sequence ID" value="HJB41096.1"/>
    <property type="molecule type" value="Genomic_DNA"/>
</dbReference>
<dbReference type="AlphaFoldDB" id="A0A9D2M443"/>
<comment type="caution">
    <text evidence="2">The sequence shown here is derived from an EMBL/GenBank/DDBJ whole genome shotgun (WGS) entry which is preliminary data.</text>
</comment>
<name>A0A9D2M443_9FIRM</name>
<organism evidence="2 3">
    <name type="scientific">Candidatus Gemmiger avicola</name>
    <dbReference type="NCBI Taxonomy" id="2838605"/>
    <lineage>
        <taxon>Bacteria</taxon>
        <taxon>Bacillati</taxon>
        <taxon>Bacillota</taxon>
        <taxon>Clostridia</taxon>
        <taxon>Eubacteriales</taxon>
        <taxon>Gemmiger</taxon>
    </lineage>
</organism>